<organism evidence="2 3">
    <name type="scientific">Mesorhizobium denitrificans</name>
    <dbReference type="NCBI Taxonomy" id="2294114"/>
    <lineage>
        <taxon>Bacteria</taxon>
        <taxon>Pseudomonadati</taxon>
        <taxon>Pseudomonadota</taxon>
        <taxon>Alphaproteobacteria</taxon>
        <taxon>Hyphomicrobiales</taxon>
        <taxon>Phyllobacteriaceae</taxon>
        <taxon>Mesorhizobium</taxon>
    </lineage>
</organism>
<dbReference type="SUPFAM" id="SSF54593">
    <property type="entry name" value="Glyoxalase/Bleomycin resistance protein/Dihydroxybiphenyl dioxygenase"/>
    <property type="match status" value="1"/>
</dbReference>
<dbReference type="EMBL" id="QURN01000010">
    <property type="protein sequence ID" value="RFC67028.1"/>
    <property type="molecule type" value="Genomic_DNA"/>
</dbReference>
<dbReference type="RefSeq" id="WP_116624609.1">
    <property type="nucleotide sequence ID" value="NZ_QURN01000010.1"/>
</dbReference>
<dbReference type="InterPro" id="IPR009725">
    <property type="entry name" value="3_dmu_93_MTrfase"/>
</dbReference>
<evidence type="ECO:0000313" key="3">
    <source>
        <dbReference type="Proteomes" id="UP000262379"/>
    </source>
</evidence>
<comment type="caution">
    <text evidence="2">The sequence shown here is derived from an EMBL/GenBank/DDBJ whole genome shotgun (WGS) entry which is preliminary data.</text>
</comment>
<protein>
    <submittedName>
        <fullName evidence="2">VOC family protein</fullName>
    </submittedName>
</protein>
<dbReference type="Gene3D" id="3.10.180.10">
    <property type="entry name" value="2,3-Dihydroxybiphenyl 1,2-Dioxygenase, domain 1"/>
    <property type="match status" value="1"/>
</dbReference>
<evidence type="ECO:0000259" key="1">
    <source>
        <dbReference type="Pfam" id="PF06983"/>
    </source>
</evidence>
<dbReference type="PIRSF" id="PIRSF021700">
    <property type="entry name" value="3_dmu_93_MTrfase"/>
    <property type="match status" value="1"/>
</dbReference>
<dbReference type="Proteomes" id="UP000262379">
    <property type="component" value="Unassembled WGS sequence"/>
</dbReference>
<name>A0A371XCT3_9HYPH</name>
<dbReference type="AlphaFoldDB" id="A0A371XCT3"/>
<dbReference type="Pfam" id="PF06983">
    <property type="entry name" value="3-dmu-9_3-mt"/>
    <property type="match status" value="1"/>
</dbReference>
<keyword evidence="3" id="KW-1185">Reference proteome</keyword>
<dbReference type="PANTHER" id="PTHR33990">
    <property type="entry name" value="PROTEIN YJDN-RELATED"/>
    <property type="match status" value="1"/>
</dbReference>
<dbReference type="InterPro" id="IPR028973">
    <property type="entry name" value="PhnB-like"/>
</dbReference>
<feature type="domain" description="PhnB-like" evidence="1">
    <location>
        <begin position="5"/>
        <end position="119"/>
    </location>
</feature>
<proteinExistence type="predicted"/>
<dbReference type="CDD" id="cd06588">
    <property type="entry name" value="PhnB_like"/>
    <property type="match status" value="1"/>
</dbReference>
<accession>A0A371XCT3</accession>
<dbReference type="PANTHER" id="PTHR33990:SF2">
    <property type="entry name" value="PHNB-LIKE DOMAIN-CONTAINING PROTEIN"/>
    <property type="match status" value="1"/>
</dbReference>
<gene>
    <name evidence="2" type="ORF">DY251_14075</name>
</gene>
<sequence length="161" mass="18148">MPIVQKIAPCLWFDFNGEEAVTFYTSVFKNSRILRTAHYLKDGHAPEGTVMVIEFELEGVKLVALNGGPHFKFTEAISLMIECKDQAEIDYYWNALLEGGGEPGPCGWLKDRFGLSWQIYWSPAIKMYTDPDQEKANGAFQALMKMGKIEIATLQNAFDGK</sequence>
<evidence type="ECO:0000313" key="2">
    <source>
        <dbReference type="EMBL" id="RFC67028.1"/>
    </source>
</evidence>
<reference evidence="3" key="1">
    <citation type="submission" date="2018-08" db="EMBL/GenBank/DDBJ databases">
        <authorList>
            <person name="Im W.T."/>
        </authorList>
    </citation>
    <scope>NUCLEOTIDE SEQUENCE [LARGE SCALE GENOMIC DNA]</scope>
    <source>
        <strain evidence="3">LA-28</strain>
    </source>
</reference>
<dbReference type="InterPro" id="IPR029068">
    <property type="entry name" value="Glyas_Bleomycin-R_OHBP_Dase"/>
</dbReference>